<dbReference type="InterPro" id="IPR052269">
    <property type="entry name" value="Golgi-PI4KB_interaction"/>
</dbReference>
<evidence type="ECO:0000313" key="6">
    <source>
        <dbReference type="WBParaSite" id="ACRNAN_scaffold2357.g10875.t1"/>
    </source>
</evidence>
<dbReference type="PROSITE" id="PS50866">
    <property type="entry name" value="GOLD"/>
    <property type="match status" value="1"/>
</dbReference>
<dbReference type="InterPro" id="IPR035984">
    <property type="entry name" value="Acyl-CoA-binding_sf"/>
</dbReference>
<evidence type="ECO:0000259" key="4">
    <source>
        <dbReference type="PROSITE" id="PS51228"/>
    </source>
</evidence>
<dbReference type="WBParaSite" id="ACRNAN_scaffold2357.g10875.t1">
    <property type="protein sequence ID" value="ACRNAN_scaffold2357.g10875.t1"/>
    <property type="gene ID" value="ACRNAN_scaffold2357.g10875"/>
</dbReference>
<dbReference type="Proteomes" id="UP000887540">
    <property type="component" value="Unplaced"/>
</dbReference>
<dbReference type="SUPFAM" id="SSF47027">
    <property type="entry name" value="Acyl-CoA binding protein"/>
    <property type="match status" value="1"/>
</dbReference>
<dbReference type="PANTHER" id="PTHR22973">
    <property type="entry name" value="LD35087P"/>
    <property type="match status" value="1"/>
</dbReference>
<dbReference type="Gene3D" id="2.60.120.680">
    <property type="entry name" value="GOLD domain"/>
    <property type="match status" value="2"/>
</dbReference>
<proteinExistence type="predicted"/>
<dbReference type="Gene3D" id="1.20.80.10">
    <property type="match status" value="1"/>
</dbReference>
<dbReference type="AlphaFoldDB" id="A0A914DCX9"/>
<dbReference type="Pfam" id="PF00887">
    <property type="entry name" value="ACBP"/>
    <property type="match status" value="1"/>
</dbReference>
<keyword evidence="5" id="KW-1185">Reference proteome</keyword>
<dbReference type="PANTHER" id="PTHR22973:SF12">
    <property type="entry name" value="LD35087P"/>
    <property type="match status" value="1"/>
</dbReference>
<evidence type="ECO:0000256" key="1">
    <source>
        <dbReference type="ARBA" id="ARBA00022990"/>
    </source>
</evidence>
<evidence type="ECO:0000313" key="5">
    <source>
        <dbReference type="Proteomes" id="UP000887540"/>
    </source>
</evidence>
<evidence type="ECO:0000259" key="3">
    <source>
        <dbReference type="PROSITE" id="PS50866"/>
    </source>
</evidence>
<feature type="compositionally biased region" description="Basic and acidic residues" evidence="2">
    <location>
        <begin position="403"/>
        <end position="412"/>
    </location>
</feature>
<reference evidence="6" key="1">
    <citation type="submission" date="2022-11" db="UniProtKB">
        <authorList>
            <consortium name="WormBaseParasite"/>
        </authorList>
    </citation>
    <scope>IDENTIFICATION</scope>
</reference>
<dbReference type="FunFam" id="2.60.120.680:FF:000002">
    <property type="entry name" value="Putative Golgi resident protein GCP60"/>
    <property type="match status" value="1"/>
</dbReference>
<dbReference type="SUPFAM" id="SSF101576">
    <property type="entry name" value="Supernatant protein factor (SPF), C-terminal domain"/>
    <property type="match status" value="1"/>
</dbReference>
<organism evidence="5 6">
    <name type="scientific">Acrobeloides nanus</name>
    <dbReference type="NCBI Taxonomy" id="290746"/>
    <lineage>
        <taxon>Eukaryota</taxon>
        <taxon>Metazoa</taxon>
        <taxon>Ecdysozoa</taxon>
        <taxon>Nematoda</taxon>
        <taxon>Chromadorea</taxon>
        <taxon>Rhabditida</taxon>
        <taxon>Tylenchina</taxon>
        <taxon>Cephalobomorpha</taxon>
        <taxon>Cephaloboidea</taxon>
        <taxon>Cephalobidae</taxon>
        <taxon>Acrobeloides</taxon>
    </lineage>
</organism>
<dbReference type="PROSITE" id="PS51228">
    <property type="entry name" value="ACB_2"/>
    <property type="match status" value="1"/>
</dbReference>
<dbReference type="GO" id="GO:0000139">
    <property type="term" value="C:Golgi membrane"/>
    <property type="evidence" value="ECO:0007669"/>
    <property type="project" value="TreeGrafter"/>
</dbReference>
<feature type="compositionally biased region" description="Basic and acidic residues" evidence="2">
    <location>
        <begin position="248"/>
        <end position="270"/>
    </location>
</feature>
<evidence type="ECO:0000256" key="2">
    <source>
        <dbReference type="SAM" id="MobiDB-lite"/>
    </source>
</evidence>
<name>A0A914DCX9_9BILA</name>
<protein>
    <submittedName>
        <fullName evidence="6">Golgi resident protein GCP60</fullName>
    </submittedName>
</protein>
<feature type="region of interest" description="Disordered" evidence="2">
    <location>
        <begin position="232"/>
        <end position="296"/>
    </location>
</feature>
<dbReference type="GO" id="GO:0000062">
    <property type="term" value="F:fatty-acyl-CoA binding"/>
    <property type="evidence" value="ECO:0007669"/>
    <property type="project" value="InterPro"/>
</dbReference>
<dbReference type="InterPro" id="IPR009038">
    <property type="entry name" value="GOLD_dom"/>
</dbReference>
<dbReference type="InterPro" id="IPR014352">
    <property type="entry name" value="FERM/acyl-CoA-bd_prot_sf"/>
</dbReference>
<keyword evidence="1" id="KW-0007">Acetylation</keyword>
<sequence>MAEINEATPLTHSIEIPEITLENFLDLFGLPLQDAYKLAIKYYRENERSGELQVEYPVRLQFMAYSKQAKYGIFNEEVADCGWFDLVGNDSKREWKKLGDLSQDQAMLEFVRLLDVVCPAFKPHIQEKLAIENSKQSIDSIQNSANPSAAAANYSHLINGGLESKEVLEKYQLQRQQIQEALNKQTYHQFLAYAQQTHPGEPQKQAELISSLQAEHFAQYMSQVYAAQQAQAEAEARRNGESSSDSEVGQRPKDSYMQEGLEHARPKGESGDSTEVSDEEPGEDLPSNPKIAPASLWNRKDIQEFKAAIKKEGPDGILKIGHGETVTVRVPTHEEGTCLFWEFSTDYYDIGFGVYFEWTISETNQVSVIVSESDDEEYEDEAEVSGATGGANDVESAAAARQKQRDPNKPQVDEIIPVYRRDSHEEVYAGSHVYPGRGVYLLKFDNSYSLWRSKTLYYRVYYSK</sequence>
<dbReference type="InterPro" id="IPR036598">
    <property type="entry name" value="GOLD_dom_sf"/>
</dbReference>
<feature type="domain" description="ACB" evidence="4">
    <location>
        <begin position="32"/>
        <end position="123"/>
    </location>
</feature>
<feature type="domain" description="GOLD" evidence="3">
    <location>
        <begin position="306"/>
        <end position="462"/>
    </location>
</feature>
<accession>A0A914DCX9</accession>
<dbReference type="Pfam" id="PF13897">
    <property type="entry name" value="GOLD_2"/>
    <property type="match status" value="1"/>
</dbReference>
<feature type="region of interest" description="Disordered" evidence="2">
    <location>
        <begin position="383"/>
        <end position="412"/>
    </location>
</feature>
<dbReference type="InterPro" id="IPR000582">
    <property type="entry name" value="Acyl-CoA-binding_protein"/>
</dbReference>